<comment type="subunit">
    <text evidence="4">Homodimer.</text>
</comment>
<evidence type="ECO:0000256" key="3">
    <source>
        <dbReference type="ARBA" id="ARBA00008694"/>
    </source>
</evidence>
<dbReference type="GO" id="GO:0004145">
    <property type="term" value="F:diamine N-acetyltransferase activity"/>
    <property type="evidence" value="ECO:0007669"/>
    <property type="project" value="UniProtKB-EC"/>
</dbReference>
<evidence type="ECO:0000256" key="11">
    <source>
        <dbReference type="ARBA" id="ARBA00031435"/>
    </source>
</evidence>
<proteinExistence type="inferred from homology"/>
<feature type="non-terminal residue" evidence="17">
    <location>
        <position position="176"/>
    </location>
</feature>
<evidence type="ECO:0000313" key="17">
    <source>
        <dbReference type="EMBL" id="NXC74875.1"/>
    </source>
</evidence>
<evidence type="ECO:0000256" key="10">
    <source>
        <dbReference type="ARBA" id="ARBA00029790"/>
    </source>
</evidence>
<dbReference type="InterPro" id="IPR051016">
    <property type="entry name" value="Diverse_Substrate_AcTransf"/>
</dbReference>
<evidence type="ECO:0000256" key="12">
    <source>
        <dbReference type="ARBA" id="ARBA00031532"/>
    </source>
</evidence>
<comment type="catalytic activity">
    <reaction evidence="13">
        <text>spermine + acetyl-CoA = N(1)-acetylspermine + CoA + H(+)</text>
        <dbReference type="Rhea" id="RHEA:33099"/>
        <dbReference type="ChEBI" id="CHEBI:15378"/>
        <dbReference type="ChEBI" id="CHEBI:45725"/>
        <dbReference type="ChEBI" id="CHEBI:57287"/>
        <dbReference type="ChEBI" id="CHEBI:57288"/>
        <dbReference type="ChEBI" id="CHEBI:58101"/>
        <dbReference type="EC" id="2.3.1.57"/>
    </reaction>
    <physiologicalReaction direction="left-to-right" evidence="13">
        <dbReference type="Rhea" id="RHEA:33100"/>
    </physiologicalReaction>
</comment>
<evidence type="ECO:0000256" key="7">
    <source>
        <dbReference type="ARBA" id="ARBA00022490"/>
    </source>
</evidence>
<gene>
    <name evidence="17" type="primary">Sat1</name>
    <name evidence="17" type="ORF">ANHANH_R05713</name>
</gene>
<keyword evidence="7" id="KW-0963">Cytoplasm</keyword>
<evidence type="ECO:0000256" key="5">
    <source>
        <dbReference type="ARBA" id="ARBA00013209"/>
    </source>
</evidence>
<sequence>FQELAKYEDMEDKVVLTEKGTAAAGAGRAGRLVTVSAALYSAFPELLEDGFGEHPFYHCLVAEVPKEQWSPEEHCIVGFAMYYFTYDPWIGKLLYLEDFYVMAEYRGLGIGSEILKNLSQVAVKCRCSSMHFLVAEWNEPSIRFYKRRGASDLSTEEGWRLFKIDKEYLLKMATEE</sequence>
<evidence type="ECO:0000256" key="13">
    <source>
        <dbReference type="ARBA" id="ARBA00048955"/>
    </source>
</evidence>
<organism evidence="17 18">
    <name type="scientific">Anhinga anhinga</name>
    <name type="common">Anhinga</name>
    <name type="synonym">Plotus anhinga</name>
    <dbReference type="NCBI Taxonomy" id="56067"/>
    <lineage>
        <taxon>Eukaryota</taxon>
        <taxon>Metazoa</taxon>
        <taxon>Chordata</taxon>
        <taxon>Craniata</taxon>
        <taxon>Vertebrata</taxon>
        <taxon>Euteleostomi</taxon>
        <taxon>Archelosauria</taxon>
        <taxon>Archosauria</taxon>
        <taxon>Dinosauria</taxon>
        <taxon>Saurischia</taxon>
        <taxon>Theropoda</taxon>
        <taxon>Coelurosauria</taxon>
        <taxon>Aves</taxon>
        <taxon>Neognathae</taxon>
        <taxon>Neoaves</taxon>
        <taxon>Aequornithes</taxon>
        <taxon>Suliformes</taxon>
        <taxon>Anhingidae</taxon>
        <taxon>Anhinga</taxon>
    </lineage>
</organism>
<name>A0A851Q395_ANHAN</name>
<evidence type="ECO:0000256" key="9">
    <source>
        <dbReference type="ARBA" id="ARBA00023315"/>
    </source>
</evidence>
<feature type="domain" description="N-acetyltransferase" evidence="16">
    <location>
        <begin position="30"/>
        <end position="176"/>
    </location>
</feature>
<dbReference type="PROSITE" id="PS51186">
    <property type="entry name" value="GNAT"/>
    <property type="match status" value="1"/>
</dbReference>
<evidence type="ECO:0000256" key="14">
    <source>
        <dbReference type="ARBA" id="ARBA00049279"/>
    </source>
</evidence>
<dbReference type="UniPathway" id="UPA00188">
    <property type="reaction ID" value="UER00363"/>
</dbReference>
<keyword evidence="9" id="KW-0012">Acyltransferase</keyword>
<comment type="similarity">
    <text evidence="3">Belongs to the acetyltransferase family.</text>
</comment>
<dbReference type="InterPro" id="IPR016181">
    <property type="entry name" value="Acyl_CoA_acyltransferase"/>
</dbReference>
<keyword evidence="8 17" id="KW-0808">Transferase</keyword>
<dbReference type="InterPro" id="IPR000182">
    <property type="entry name" value="GNAT_dom"/>
</dbReference>
<dbReference type="Gene3D" id="3.40.630.30">
    <property type="match status" value="1"/>
</dbReference>
<dbReference type="FunFam" id="3.40.630.30:FF:000011">
    <property type="entry name" value="Diamine acetyltransferase 1"/>
    <property type="match status" value="1"/>
</dbReference>
<dbReference type="PANTHER" id="PTHR10545">
    <property type="entry name" value="DIAMINE N-ACETYLTRANSFERASE"/>
    <property type="match status" value="1"/>
</dbReference>
<feature type="non-terminal residue" evidence="17">
    <location>
        <position position="1"/>
    </location>
</feature>
<dbReference type="Pfam" id="PF00583">
    <property type="entry name" value="Acetyltransf_1"/>
    <property type="match status" value="1"/>
</dbReference>
<dbReference type="Proteomes" id="UP000657035">
    <property type="component" value="Unassembled WGS sequence"/>
</dbReference>
<comment type="caution">
    <text evidence="17">The sequence shown here is derived from an EMBL/GenBank/DDBJ whole genome shotgun (WGS) entry which is preliminary data.</text>
</comment>
<dbReference type="AlphaFoldDB" id="A0A851Q395"/>
<evidence type="ECO:0000256" key="2">
    <source>
        <dbReference type="ARBA" id="ARBA00004995"/>
    </source>
</evidence>
<dbReference type="GO" id="GO:0019809">
    <property type="term" value="F:spermidine binding"/>
    <property type="evidence" value="ECO:0007669"/>
    <property type="project" value="TreeGrafter"/>
</dbReference>
<comment type="pathway">
    <text evidence="2">Amine and polyamine degradation; putrescine degradation; N-acetylputrescine from putrescine: step 1/1.</text>
</comment>
<dbReference type="GO" id="GO:0005737">
    <property type="term" value="C:cytoplasm"/>
    <property type="evidence" value="ECO:0007669"/>
    <property type="project" value="UniProtKB-SubCell"/>
</dbReference>
<dbReference type="GO" id="GO:0032918">
    <property type="term" value="P:spermidine acetylation"/>
    <property type="evidence" value="ECO:0007669"/>
    <property type="project" value="TreeGrafter"/>
</dbReference>
<dbReference type="PANTHER" id="PTHR10545:SF36">
    <property type="entry name" value="DIAMINE ACETYLTRANSFERASE 1"/>
    <property type="match status" value="1"/>
</dbReference>
<dbReference type="EC" id="2.3.1.57" evidence="5"/>
<protein>
    <recommendedName>
        <fullName evidence="6">Diamine acetyltransferase 1</fullName>
        <ecNumber evidence="5">2.3.1.57</ecNumber>
    </recommendedName>
    <alternativeName>
        <fullName evidence="11">Polyamine N-acetyltransferase 1</fullName>
    </alternativeName>
    <alternativeName>
        <fullName evidence="10">Putrescine acetyltransferase</fullName>
    </alternativeName>
    <alternativeName>
        <fullName evidence="12">Spermidine/spermine N(1)-acetyltransferase 1</fullName>
    </alternativeName>
</protein>
<accession>A0A851Q395</accession>
<dbReference type="EMBL" id="WBMU01003344">
    <property type="protein sequence ID" value="NXC74875.1"/>
    <property type="molecule type" value="Genomic_DNA"/>
</dbReference>
<evidence type="ECO:0000256" key="15">
    <source>
        <dbReference type="ARBA" id="ARBA00049562"/>
    </source>
</evidence>
<evidence type="ECO:0000256" key="1">
    <source>
        <dbReference type="ARBA" id="ARBA00004496"/>
    </source>
</evidence>
<dbReference type="SUPFAM" id="SSF55729">
    <property type="entry name" value="Acyl-CoA N-acyltransferases (Nat)"/>
    <property type="match status" value="1"/>
</dbReference>
<evidence type="ECO:0000256" key="8">
    <source>
        <dbReference type="ARBA" id="ARBA00022679"/>
    </source>
</evidence>
<keyword evidence="18" id="KW-1185">Reference proteome</keyword>
<comment type="catalytic activity">
    <reaction evidence="15">
        <text>an alkane-alpha,omega-diamine + acetyl-CoA = an N-acetylalkane-alpha,omega-diamine + CoA + H(+)</text>
        <dbReference type="Rhea" id="RHEA:11116"/>
        <dbReference type="Rhea" id="RHEA-COMP:9766"/>
        <dbReference type="Rhea" id="RHEA-COMP:9767"/>
        <dbReference type="ChEBI" id="CHEBI:15378"/>
        <dbReference type="ChEBI" id="CHEBI:57287"/>
        <dbReference type="ChEBI" id="CHEBI:57288"/>
        <dbReference type="ChEBI" id="CHEBI:70977"/>
        <dbReference type="ChEBI" id="CHEBI:70988"/>
        <dbReference type="EC" id="2.3.1.57"/>
    </reaction>
    <physiologicalReaction direction="left-to-right" evidence="15">
        <dbReference type="Rhea" id="RHEA:11117"/>
    </physiologicalReaction>
</comment>
<evidence type="ECO:0000259" key="16">
    <source>
        <dbReference type="PROSITE" id="PS51186"/>
    </source>
</evidence>
<dbReference type="GO" id="GO:0009447">
    <property type="term" value="P:putrescine catabolic process"/>
    <property type="evidence" value="ECO:0007669"/>
    <property type="project" value="UniProtKB-UniPathway"/>
</dbReference>
<evidence type="ECO:0000256" key="4">
    <source>
        <dbReference type="ARBA" id="ARBA00011738"/>
    </source>
</evidence>
<evidence type="ECO:0000256" key="6">
    <source>
        <dbReference type="ARBA" id="ARBA00017209"/>
    </source>
</evidence>
<dbReference type="OrthoDB" id="7305308at2759"/>
<reference evidence="17" key="1">
    <citation type="submission" date="2019-09" db="EMBL/GenBank/DDBJ databases">
        <title>Bird 10,000 Genomes (B10K) Project - Family phase.</title>
        <authorList>
            <person name="Zhang G."/>
        </authorList>
    </citation>
    <scope>NUCLEOTIDE SEQUENCE</scope>
    <source>
        <strain evidence="17">B10K-CU-031-38</strain>
    </source>
</reference>
<evidence type="ECO:0000313" key="18">
    <source>
        <dbReference type="Proteomes" id="UP000657035"/>
    </source>
</evidence>
<dbReference type="CDD" id="cd04301">
    <property type="entry name" value="NAT_SF"/>
    <property type="match status" value="1"/>
</dbReference>
<comment type="catalytic activity">
    <reaction evidence="14">
        <text>spermidine + acetyl-CoA = N(1)-acetylspermidine + CoA + H(+)</text>
        <dbReference type="Rhea" id="RHEA:28150"/>
        <dbReference type="ChEBI" id="CHEBI:15378"/>
        <dbReference type="ChEBI" id="CHEBI:57287"/>
        <dbReference type="ChEBI" id="CHEBI:57288"/>
        <dbReference type="ChEBI" id="CHEBI:57834"/>
        <dbReference type="ChEBI" id="CHEBI:58324"/>
        <dbReference type="EC" id="2.3.1.57"/>
    </reaction>
    <physiologicalReaction direction="left-to-right" evidence="14">
        <dbReference type="Rhea" id="RHEA:28151"/>
    </physiologicalReaction>
</comment>
<comment type="subcellular location">
    <subcellularLocation>
        <location evidence="1">Cytoplasm</location>
    </subcellularLocation>
</comment>